<reference evidence="9" key="1">
    <citation type="submission" date="2023-06" db="EMBL/GenBank/DDBJ databases">
        <title>Genome-scale phylogeny and comparative genomics of the fungal order Sordariales.</title>
        <authorList>
            <consortium name="Lawrence Berkeley National Laboratory"/>
            <person name="Hensen N."/>
            <person name="Bonometti L."/>
            <person name="Westerberg I."/>
            <person name="Brannstrom I.O."/>
            <person name="Guillou S."/>
            <person name="Cros-Aarteil S."/>
            <person name="Calhoun S."/>
            <person name="Haridas S."/>
            <person name="Kuo A."/>
            <person name="Mondo S."/>
            <person name="Pangilinan J."/>
            <person name="Riley R."/>
            <person name="Labutti K."/>
            <person name="Andreopoulos B."/>
            <person name="Lipzen A."/>
            <person name="Chen C."/>
            <person name="Yanf M."/>
            <person name="Daum C."/>
            <person name="Ng V."/>
            <person name="Clum A."/>
            <person name="Steindorff A."/>
            <person name="Ohm R."/>
            <person name="Martin F."/>
            <person name="Silar P."/>
            <person name="Natvig D."/>
            <person name="Lalanne C."/>
            <person name="Gautier V."/>
            <person name="Ament-Velasquez S.L."/>
            <person name="Kruys A."/>
            <person name="Hutchinson M.I."/>
            <person name="Powell A.J."/>
            <person name="Barry K."/>
            <person name="Miller A.N."/>
            <person name="Grigoriev I.V."/>
            <person name="Debuchy R."/>
            <person name="Gladieux P."/>
            <person name="Thoren M.H."/>
            <person name="Johannesson H."/>
        </authorList>
    </citation>
    <scope>NUCLEOTIDE SEQUENCE</scope>
    <source>
        <strain evidence="9">CBS 606.72</strain>
    </source>
</reference>
<dbReference type="AlphaFoldDB" id="A0AA40CDP0"/>
<dbReference type="Pfam" id="PF04082">
    <property type="entry name" value="Fungal_trans"/>
    <property type="match status" value="1"/>
</dbReference>
<dbReference type="GO" id="GO:0006351">
    <property type="term" value="P:DNA-templated transcription"/>
    <property type="evidence" value="ECO:0007669"/>
    <property type="project" value="InterPro"/>
</dbReference>
<keyword evidence="6" id="KW-0863">Zinc-finger</keyword>
<evidence type="ECO:0000256" key="3">
    <source>
        <dbReference type="ARBA" id="ARBA00023015"/>
    </source>
</evidence>
<keyword evidence="1" id="KW-0479">Metal-binding</keyword>
<organism evidence="9 10">
    <name type="scientific">Immersiella caudata</name>
    <dbReference type="NCBI Taxonomy" id="314043"/>
    <lineage>
        <taxon>Eukaryota</taxon>
        <taxon>Fungi</taxon>
        <taxon>Dikarya</taxon>
        <taxon>Ascomycota</taxon>
        <taxon>Pezizomycotina</taxon>
        <taxon>Sordariomycetes</taxon>
        <taxon>Sordariomycetidae</taxon>
        <taxon>Sordariales</taxon>
        <taxon>Lasiosphaeriaceae</taxon>
        <taxon>Immersiella</taxon>
    </lineage>
</organism>
<keyword evidence="4" id="KW-0804">Transcription</keyword>
<dbReference type="Proteomes" id="UP001175000">
    <property type="component" value="Unassembled WGS sequence"/>
</dbReference>
<dbReference type="Gene3D" id="3.30.160.60">
    <property type="entry name" value="Classic Zinc Finger"/>
    <property type="match status" value="1"/>
</dbReference>
<evidence type="ECO:0000259" key="7">
    <source>
        <dbReference type="PROSITE" id="PS50048"/>
    </source>
</evidence>
<dbReference type="InterPro" id="IPR001138">
    <property type="entry name" value="Zn2Cys6_DnaBD"/>
</dbReference>
<dbReference type="GO" id="GO:0008270">
    <property type="term" value="F:zinc ion binding"/>
    <property type="evidence" value="ECO:0007669"/>
    <property type="project" value="UniProtKB-KW"/>
</dbReference>
<proteinExistence type="predicted"/>
<evidence type="ECO:0000256" key="4">
    <source>
        <dbReference type="ARBA" id="ARBA00023163"/>
    </source>
</evidence>
<evidence type="ECO:0000256" key="6">
    <source>
        <dbReference type="PROSITE-ProRule" id="PRU00042"/>
    </source>
</evidence>
<keyword evidence="10" id="KW-1185">Reference proteome</keyword>
<feature type="domain" description="C2H2-type" evidence="8">
    <location>
        <begin position="99"/>
        <end position="126"/>
    </location>
</feature>
<evidence type="ECO:0000256" key="5">
    <source>
        <dbReference type="ARBA" id="ARBA00023242"/>
    </source>
</evidence>
<dbReference type="InterPro" id="IPR036236">
    <property type="entry name" value="Znf_C2H2_sf"/>
</dbReference>
<evidence type="ECO:0000256" key="1">
    <source>
        <dbReference type="ARBA" id="ARBA00022723"/>
    </source>
</evidence>
<sequence length="892" mass="99269">MLPSRQQVADPTFLGIMEQNGIDILCDAAGSDLLASIQAFPSASAAATDRLVEPLVKRARRSPPPSTAPTHVCHLCKRVYERADHLTRHLRSHENARQYQCSRCPKRFNRADLLTRHEATHDRESDGGRSMIRRTERTVEACLGCAASKAKCDDQKPCSRCRAKGIACERASKKTQKYRTVDGSSISPTLDTGTHPSDVSDYAIPYPRPVPVAIPGSAYPDIADHVTAEALPAAMNDEMLFFNPPHDPFPEMDFASWDFWGELAVPRFGSSSVSTSSRTTGRGLEDTAKRHAAFKRSPWLWEPEFSKNYVQRDLEGLHVDEDEALPRSSAAAQPLNGWTDHLKMTAATRDRLFAIALAELKGSARAPSFPSLELLDYLLQANFVHDEYHACDSWIHSASFDPQDALPELLASIISHGAGFIAVPAVWQFGLALQEIIRLRLAALFEGDNANTRRLDCIQTYMLSLDVGIWSGFKRRTELAEGFLLPLVTMLRRAGIFAAASDSASLPPLPSDSPEALEAKWRSFIKKESYKRVVLHLFLHDTQTSISYQKPPLVPFTELNFSPPASRDLWRAPSAEAWRACYLSKPLISASKLPRVSDMLHSLAAIENLGEALDLDLCHFVLLNSFWSVINAYRDSVKFYDNNQNFSNAPQNTPRRLWLDSQQQDVYRDLSDIASHLTSSPSSNPELALTAELLKMTLHVSLDTLQHFAGKSGEDAARRASACLENDWMHRPDAHHAAWHAGQVLRCARQMPPASLRDFNAMAVYFSALTLWIYFLLYRGESDASLDDRVAGKRQQHSSIVILDGEETRETGAYLQFGRGMPKLRDMPYRDGGGEWLRGETESETSGMVLDIARRVLRDNFPVSNEPLPPLVDSLSKLLRELGSSGQHGVGG</sequence>
<dbReference type="SUPFAM" id="SSF57701">
    <property type="entry name" value="Zn2/Cys6 DNA-binding domain"/>
    <property type="match status" value="1"/>
</dbReference>
<evidence type="ECO:0000259" key="8">
    <source>
        <dbReference type="PROSITE" id="PS50157"/>
    </source>
</evidence>
<dbReference type="PANTHER" id="PTHR47660:SF2">
    <property type="entry name" value="TRANSCRIPTION FACTOR WITH C2H2 AND ZN(2)-CYS(6) DNA BINDING DOMAIN (EUROFUNG)"/>
    <property type="match status" value="1"/>
</dbReference>
<name>A0AA40CDP0_9PEZI</name>
<dbReference type="EMBL" id="JAULSU010000001">
    <property type="protein sequence ID" value="KAK0633634.1"/>
    <property type="molecule type" value="Genomic_DNA"/>
</dbReference>
<dbReference type="Gene3D" id="4.10.240.10">
    <property type="entry name" value="Zn(2)-C6 fungal-type DNA-binding domain"/>
    <property type="match status" value="1"/>
</dbReference>
<dbReference type="InterPro" id="IPR013087">
    <property type="entry name" value="Znf_C2H2_type"/>
</dbReference>
<dbReference type="CDD" id="cd00067">
    <property type="entry name" value="GAL4"/>
    <property type="match status" value="1"/>
</dbReference>
<dbReference type="GO" id="GO:0000981">
    <property type="term" value="F:DNA-binding transcription factor activity, RNA polymerase II-specific"/>
    <property type="evidence" value="ECO:0007669"/>
    <property type="project" value="InterPro"/>
</dbReference>
<evidence type="ECO:0000256" key="2">
    <source>
        <dbReference type="ARBA" id="ARBA00022833"/>
    </source>
</evidence>
<dbReference type="InterPro" id="IPR007219">
    <property type="entry name" value="XnlR_reg_dom"/>
</dbReference>
<dbReference type="GO" id="GO:0003677">
    <property type="term" value="F:DNA binding"/>
    <property type="evidence" value="ECO:0007669"/>
    <property type="project" value="InterPro"/>
</dbReference>
<dbReference type="SUPFAM" id="SSF57667">
    <property type="entry name" value="beta-beta-alpha zinc fingers"/>
    <property type="match status" value="1"/>
</dbReference>
<keyword evidence="2" id="KW-0862">Zinc</keyword>
<feature type="domain" description="C2H2-type" evidence="8">
    <location>
        <begin position="71"/>
        <end position="98"/>
    </location>
</feature>
<keyword evidence="5" id="KW-0539">Nucleus</keyword>
<dbReference type="Pfam" id="PF00172">
    <property type="entry name" value="Zn_clus"/>
    <property type="match status" value="1"/>
</dbReference>
<dbReference type="SMART" id="SM00355">
    <property type="entry name" value="ZnF_C2H2"/>
    <property type="match status" value="2"/>
</dbReference>
<evidence type="ECO:0000313" key="9">
    <source>
        <dbReference type="EMBL" id="KAK0633634.1"/>
    </source>
</evidence>
<dbReference type="PROSITE" id="PS00463">
    <property type="entry name" value="ZN2_CY6_FUNGAL_1"/>
    <property type="match status" value="1"/>
</dbReference>
<dbReference type="PROSITE" id="PS50157">
    <property type="entry name" value="ZINC_FINGER_C2H2_2"/>
    <property type="match status" value="2"/>
</dbReference>
<feature type="domain" description="Zn(2)-C6 fungal-type" evidence="7">
    <location>
        <begin position="141"/>
        <end position="168"/>
    </location>
</feature>
<dbReference type="Pfam" id="PF00096">
    <property type="entry name" value="zf-C2H2"/>
    <property type="match status" value="2"/>
</dbReference>
<dbReference type="InterPro" id="IPR036864">
    <property type="entry name" value="Zn2-C6_fun-type_DNA-bd_sf"/>
</dbReference>
<evidence type="ECO:0000313" key="10">
    <source>
        <dbReference type="Proteomes" id="UP001175000"/>
    </source>
</evidence>
<keyword evidence="3" id="KW-0805">Transcription regulation</keyword>
<dbReference type="PANTHER" id="PTHR47660">
    <property type="entry name" value="TRANSCRIPTION FACTOR WITH C2H2 AND ZN(2)-CYS(6) DNA BINDING DOMAIN (EUROFUNG)-RELATED-RELATED"/>
    <property type="match status" value="1"/>
</dbReference>
<accession>A0AA40CDP0</accession>
<gene>
    <name evidence="9" type="ORF">B0T14DRAFT_442745</name>
</gene>
<dbReference type="SMART" id="SM00066">
    <property type="entry name" value="GAL4"/>
    <property type="match status" value="1"/>
</dbReference>
<dbReference type="PROSITE" id="PS00028">
    <property type="entry name" value="ZINC_FINGER_C2H2_1"/>
    <property type="match status" value="2"/>
</dbReference>
<dbReference type="PROSITE" id="PS50048">
    <property type="entry name" value="ZN2_CY6_FUNGAL_2"/>
    <property type="match status" value="1"/>
</dbReference>
<comment type="caution">
    <text evidence="9">The sequence shown here is derived from an EMBL/GenBank/DDBJ whole genome shotgun (WGS) entry which is preliminary data.</text>
</comment>
<protein>
    <submittedName>
        <fullName evidence="9">Uncharacterized protein</fullName>
    </submittedName>
</protein>